<sequence length="252" mass="26762">LWVSARPPTSTMTFGWHRSETLGALASVLSIWVVTAVLLYLAAARILSADYEIEARTMLATSACAVGANLVMAYVLHQGHGHGVGGYEQLGGGCLPGRAPLPGSTSVRAAFVHVVGDLLQSVGVLLAATIIYFKPQCKIADPISTLFFSVFVLGSTITILRDVFRVLMEGAPRGMAAAVVTEELLAVSGVRAIHDLHVWALTPSHPLVSVHVAVDPTADPEMVLRDATGRLQQKFGFTACTVQVEWYQEAAG</sequence>
<keyword evidence="10" id="KW-0967">Endosome</keyword>
<evidence type="ECO:0000256" key="15">
    <source>
        <dbReference type="ARBA" id="ARBA00023065"/>
    </source>
</evidence>
<keyword evidence="14" id="KW-0770">Synapse</keyword>
<dbReference type="GO" id="GO:0005765">
    <property type="term" value="C:lysosomal membrane"/>
    <property type="evidence" value="ECO:0007669"/>
    <property type="project" value="UniProtKB-SubCell"/>
</dbReference>
<keyword evidence="13 25" id="KW-1133">Transmembrane helix</keyword>
<organism evidence="28 29">
    <name type="scientific">Odontophorus gujanensis</name>
    <name type="common">marbled wood quail</name>
    <dbReference type="NCBI Taxonomy" id="886794"/>
    <lineage>
        <taxon>Eukaryota</taxon>
        <taxon>Metazoa</taxon>
        <taxon>Chordata</taxon>
        <taxon>Craniata</taxon>
        <taxon>Vertebrata</taxon>
        <taxon>Euteleostomi</taxon>
        <taxon>Archelosauria</taxon>
        <taxon>Archosauria</taxon>
        <taxon>Dinosauria</taxon>
        <taxon>Saurischia</taxon>
        <taxon>Theropoda</taxon>
        <taxon>Coelurosauria</taxon>
        <taxon>Aves</taxon>
        <taxon>Neognathae</taxon>
        <taxon>Galloanserae</taxon>
        <taxon>Galliformes</taxon>
        <taxon>Odontophoridae</taxon>
        <taxon>Odontophorus</taxon>
    </lineage>
</organism>
<feature type="domain" description="Cation efflux protein transmembrane" evidence="26">
    <location>
        <begin position="1"/>
        <end position="168"/>
    </location>
</feature>
<evidence type="ECO:0000256" key="23">
    <source>
        <dbReference type="ARBA" id="ARBA00042216"/>
    </source>
</evidence>
<dbReference type="PANTHER" id="PTHR11562:SF30">
    <property type="entry name" value="PROTON-COUPLED ZINC ANTIPORTER SLC30A3-RELATED"/>
    <property type="match status" value="1"/>
</dbReference>
<feature type="transmembrane region" description="Helical" evidence="25">
    <location>
        <begin position="55"/>
        <end position="76"/>
    </location>
</feature>
<name>A0A7K9Y577_9GALL</name>
<evidence type="ECO:0000256" key="25">
    <source>
        <dbReference type="SAM" id="Phobius"/>
    </source>
</evidence>
<reference evidence="28 29" key="1">
    <citation type="submission" date="2019-09" db="EMBL/GenBank/DDBJ databases">
        <title>Bird 10,000 Genomes (B10K) Project - Family phase.</title>
        <authorList>
            <person name="Zhang G."/>
        </authorList>
    </citation>
    <scope>NUCLEOTIDE SEQUENCE [LARGE SCALE GENOMIC DNA]</scope>
    <source>
        <strain evidence="28">B10K-DU-001-53</strain>
        <tissue evidence="28">Muscle</tissue>
    </source>
</reference>
<keyword evidence="15" id="KW-0406">Ion transport</keyword>
<comment type="caution">
    <text evidence="28">The sequence shown here is derived from an EMBL/GenBank/DDBJ whole genome shotgun (WGS) entry which is preliminary data.</text>
</comment>
<dbReference type="GO" id="GO:0031902">
    <property type="term" value="C:late endosome membrane"/>
    <property type="evidence" value="ECO:0007669"/>
    <property type="project" value="UniProtKB-SubCell"/>
</dbReference>
<dbReference type="EMBL" id="VXAB01002156">
    <property type="protein sequence ID" value="NXJ05166.1"/>
    <property type="molecule type" value="Genomic_DNA"/>
</dbReference>
<feature type="transmembrane region" description="Helical" evidence="25">
    <location>
        <begin position="110"/>
        <end position="133"/>
    </location>
</feature>
<evidence type="ECO:0000259" key="26">
    <source>
        <dbReference type="Pfam" id="PF01545"/>
    </source>
</evidence>
<keyword evidence="17" id="KW-0458">Lysosome</keyword>
<feature type="domain" description="Cation efflux protein cytoplasmic" evidence="27">
    <location>
        <begin position="178"/>
        <end position="245"/>
    </location>
</feature>
<dbReference type="GO" id="GO:0005385">
    <property type="term" value="F:zinc ion transmembrane transporter activity"/>
    <property type="evidence" value="ECO:0007669"/>
    <property type="project" value="TreeGrafter"/>
</dbReference>
<keyword evidence="12" id="KW-0864">Zinc transport</keyword>
<evidence type="ECO:0000256" key="17">
    <source>
        <dbReference type="ARBA" id="ARBA00023228"/>
    </source>
</evidence>
<evidence type="ECO:0000259" key="27">
    <source>
        <dbReference type="Pfam" id="PF16916"/>
    </source>
</evidence>
<comment type="function">
    <text evidence="20">Probable proton-coupled zinc ion antiporter mediating the import of zinc from cytoplasm into synaptic vesicles and participating to cellular zinc ion homeostasis in the brain.</text>
</comment>
<proteinExistence type="inferred from homology"/>
<feature type="non-terminal residue" evidence="28">
    <location>
        <position position="1"/>
    </location>
</feature>
<feature type="transmembrane region" description="Helical" evidence="25">
    <location>
        <begin position="22"/>
        <end position="43"/>
    </location>
</feature>
<comment type="subcellular location">
    <subcellularLocation>
        <location evidence="3">Cytoplasmic vesicle</location>
        <location evidence="3">Secretory vesicle</location>
        <location evidence="3">Synaptic vesicle membrane</location>
        <topology evidence="3">Multi-pass membrane protein</topology>
    </subcellularLocation>
    <subcellularLocation>
        <location evidence="1">Late endosome membrane</location>
        <topology evidence="1">Multi-pass membrane protein</topology>
    </subcellularLocation>
    <subcellularLocation>
        <location evidence="2">Lysosome membrane</location>
        <topology evidence="2">Multi-pass membrane protein</topology>
    </subcellularLocation>
    <subcellularLocation>
        <location evidence="19">Synapse</location>
        <location evidence="19">Synaptosome</location>
    </subcellularLocation>
</comment>
<dbReference type="Gene3D" id="1.20.1510.10">
    <property type="entry name" value="Cation efflux protein transmembrane domain"/>
    <property type="match status" value="1"/>
</dbReference>
<dbReference type="GO" id="GO:0010043">
    <property type="term" value="P:response to zinc ion"/>
    <property type="evidence" value="ECO:0007669"/>
    <property type="project" value="TreeGrafter"/>
</dbReference>
<keyword evidence="6" id="KW-0050">Antiport</keyword>
<dbReference type="Pfam" id="PF01545">
    <property type="entry name" value="Cation_efflux"/>
    <property type="match status" value="1"/>
</dbReference>
<evidence type="ECO:0000256" key="22">
    <source>
        <dbReference type="ARBA" id="ARBA00042040"/>
    </source>
</evidence>
<evidence type="ECO:0000256" key="2">
    <source>
        <dbReference type="ARBA" id="ARBA00004155"/>
    </source>
</evidence>
<evidence type="ECO:0000256" key="6">
    <source>
        <dbReference type="ARBA" id="ARBA00022449"/>
    </source>
</evidence>
<dbReference type="AlphaFoldDB" id="A0A7K9Y577"/>
<evidence type="ECO:0000256" key="14">
    <source>
        <dbReference type="ARBA" id="ARBA00023018"/>
    </source>
</evidence>
<evidence type="ECO:0000256" key="7">
    <source>
        <dbReference type="ARBA" id="ARBA00022599"/>
    </source>
</evidence>
<dbReference type="PANTHER" id="PTHR11562">
    <property type="entry name" value="CATION EFFLUX PROTEIN/ ZINC TRANSPORTER"/>
    <property type="match status" value="1"/>
</dbReference>
<evidence type="ECO:0000256" key="5">
    <source>
        <dbReference type="ARBA" id="ARBA00022448"/>
    </source>
</evidence>
<dbReference type="GO" id="GO:0046872">
    <property type="term" value="F:metal ion binding"/>
    <property type="evidence" value="ECO:0007669"/>
    <property type="project" value="UniProtKB-KW"/>
</dbReference>
<evidence type="ECO:0000256" key="16">
    <source>
        <dbReference type="ARBA" id="ARBA00023136"/>
    </source>
</evidence>
<gene>
    <name evidence="28" type="primary">Slc30a3</name>
    <name evidence="28" type="ORF">ODOGUJ_R01119</name>
</gene>
<dbReference type="SUPFAM" id="SSF160240">
    <property type="entry name" value="Cation efflux protein cytoplasmic domain-like"/>
    <property type="match status" value="1"/>
</dbReference>
<keyword evidence="9" id="KW-0479">Metal-binding</keyword>
<comment type="similarity">
    <text evidence="4">Belongs to the cation diffusion facilitator (CDF) transporter (TC 2.A.4) family. SLC30A subfamily.</text>
</comment>
<evidence type="ECO:0000256" key="11">
    <source>
        <dbReference type="ARBA" id="ARBA00022833"/>
    </source>
</evidence>
<evidence type="ECO:0000256" key="21">
    <source>
        <dbReference type="ARBA" id="ARBA00040652"/>
    </source>
</evidence>
<keyword evidence="5" id="KW-0813">Transport</keyword>
<evidence type="ECO:0000256" key="24">
    <source>
        <dbReference type="ARBA" id="ARBA00048349"/>
    </source>
</evidence>
<evidence type="ECO:0000256" key="1">
    <source>
        <dbReference type="ARBA" id="ARBA00004107"/>
    </source>
</evidence>
<evidence type="ECO:0000256" key="3">
    <source>
        <dbReference type="ARBA" id="ARBA00004644"/>
    </source>
</evidence>
<feature type="non-terminal residue" evidence="28">
    <location>
        <position position="252"/>
    </location>
</feature>
<keyword evidence="8 25" id="KW-0812">Transmembrane</keyword>
<dbReference type="InterPro" id="IPR027470">
    <property type="entry name" value="Cation_efflux_CTD"/>
</dbReference>
<evidence type="ECO:0000256" key="20">
    <source>
        <dbReference type="ARBA" id="ARBA00037129"/>
    </source>
</evidence>
<dbReference type="GO" id="GO:0015297">
    <property type="term" value="F:antiporter activity"/>
    <property type="evidence" value="ECO:0007669"/>
    <property type="project" value="UniProtKB-KW"/>
</dbReference>
<dbReference type="Proteomes" id="UP000522663">
    <property type="component" value="Unassembled WGS sequence"/>
</dbReference>
<evidence type="ECO:0000313" key="28">
    <source>
        <dbReference type="EMBL" id="NXJ05166.1"/>
    </source>
</evidence>
<evidence type="ECO:0000256" key="9">
    <source>
        <dbReference type="ARBA" id="ARBA00022723"/>
    </source>
</evidence>
<dbReference type="InterPro" id="IPR027469">
    <property type="entry name" value="Cation_efflux_TMD_sf"/>
</dbReference>
<evidence type="ECO:0000313" key="29">
    <source>
        <dbReference type="Proteomes" id="UP000522663"/>
    </source>
</evidence>
<evidence type="ECO:0000256" key="12">
    <source>
        <dbReference type="ARBA" id="ARBA00022906"/>
    </source>
</evidence>
<dbReference type="SUPFAM" id="SSF161111">
    <property type="entry name" value="Cation efflux protein transmembrane domain-like"/>
    <property type="match status" value="1"/>
</dbReference>
<keyword evidence="7" id="KW-0771">Synaptosome</keyword>
<dbReference type="Pfam" id="PF16916">
    <property type="entry name" value="ZT_dimer"/>
    <property type="match status" value="1"/>
</dbReference>
<keyword evidence="16 25" id="KW-0472">Membrane</keyword>
<evidence type="ECO:0000256" key="4">
    <source>
        <dbReference type="ARBA" id="ARBA00008873"/>
    </source>
</evidence>
<dbReference type="GO" id="GO:0005886">
    <property type="term" value="C:plasma membrane"/>
    <property type="evidence" value="ECO:0007669"/>
    <property type="project" value="TreeGrafter"/>
</dbReference>
<accession>A0A7K9Y577</accession>
<evidence type="ECO:0000256" key="10">
    <source>
        <dbReference type="ARBA" id="ARBA00022753"/>
    </source>
</evidence>
<dbReference type="GO" id="GO:0030672">
    <property type="term" value="C:synaptic vesicle membrane"/>
    <property type="evidence" value="ECO:0007669"/>
    <property type="project" value="UniProtKB-SubCell"/>
</dbReference>
<evidence type="ECO:0000256" key="18">
    <source>
        <dbReference type="ARBA" id="ARBA00023329"/>
    </source>
</evidence>
<comment type="catalytic activity">
    <reaction evidence="24">
        <text>Zn(2+)(in) + 2 H(+)(out) = Zn(2+)(out) + 2 H(+)(in)</text>
        <dbReference type="Rhea" id="RHEA:72627"/>
        <dbReference type="ChEBI" id="CHEBI:15378"/>
        <dbReference type="ChEBI" id="CHEBI:29105"/>
    </reaction>
</comment>
<evidence type="ECO:0000256" key="19">
    <source>
        <dbReference type="ARBA" id="ARBA00034102"/>
    </source>
</evidence>
<keyword evidence="29" id="KW-1185">Reference proteome</keyword>
<evidence type="ECO:0000256" key="8">
    <source>
        <dbReference type="ARBA" id="ARBA00022692"/>
    </source>
</evidence>
<keyword evidence="11" id="KW-0862">Zinc</keyword>
<dbReference type="OrthoDB" id="9944568at2759"/>
<dbReference type="InterPro" id="IPR050681">
    <property type="entry name" value="CDF/SLC30A"/>
</dbReference>
<dbReference type="InterPro" id="IPR002524">
    <property type="entry name" value="Cation_efflux"/>
</dbReference>
<dbReference type="InterPro" id="IPR058533">
    <property type="entry name" value="Cation_efflux_TM"/>
</dbReference>
<protein>
    <recommendedName>
        <fullName evidence="21">Probable proton-coupled zinc antiporter SLC30A3</fullName>
    </recommendedName>
    <alternativeName>
        <fullName evidence="23">Solute carrier family 30 member 3</fullName>
    </alternativeName>
    <alternativeName>
        <fullName evidence="22">Zinc transporter 3</fullName>
    </alternativeName>
</protein>
<feature type="transmembrane region" description="Helical" evidence="25">
    <location>
        <begin position="145"/>
        <end position="164"/>
    </location>
</feature>
<dbReference type="NCBIfam" id="TIGR01297">
    <property type="entry name" value="CDF"/>
    <property type="match status" value="1"/>
</dbReference>
<dbReference type="GO" id="GO:0043005">
    <property type="term" value="C:neuron projection"/>
    <property type="evidence" value="ECO:0007669"/>
    <property type="project" value="UniProtKB-KW"/>
</dbReference>
<keyword evidence="18" id="KW-0968">Cytoplasmic vesicle</keyword>
<evidence type="ECO:0000256" key="13">
    <source>
        <dbReference type="ARBA" id="ARBA00022989"/>
    </source>
</evidence>
<dbReference type="InterPro" id="IPR036837">
    <property type="entry name" value="Cation_efflux_CTD_sf"/>
</dbReference>